<evidence type="ECO:0000256" key="2">
    <source>
        <dbReference type="ARBA" id="ARBA00022649"/>
    </source>
</evidence>
<reference evidence="5" key="1">
    <citation type="journal article" date="2019" name="Int. J. Syst. Evol. Microbiol.">
        <title>The Global Catalogue of Microorganisms (GCM) 10K type strain sequencing project: providing services to taxonomists for standard genome sequencing and annotation.</title>
        <authorList>
            <consortium name="The Broad Institute Genomics Platform"/>
            <consortium name="The Broad Institute Genome Sequencing Center for Infectious Disease"/>
            <person name="Wu L."/>
            <person name="Ma J."/>
        </authorList>
    </citation>
    <scope>NUCLEOTIDE SEQUENCE [LARGE SCALE GENOMIC DNA]</scope>
    <source>
        <strain evidence="5">CCUG 60529</strain>
    </source>
</reference>
<evidence type="ECO:0000313" key="4">
    <source>
        <dbReference type="EMBL" id="MFD0835004.1"/>
    </source>
</evidence>
<name>A0ABW3BR18_9FLAO</name>
<organism evidence="4 5">
    <name type="scientific">Mariniflexile aquimaris</name>
    <dbReference type="NCBI Taxonomy" id="881009"/>
    <lineage>
        <taxon>Bacteria</taxon>
        <taxon>Pseudomonadati</taxon>
        <taxon>Bacteroidota</taxon>
        <taxon>Flavobacteriia</taxon>
        <taxon>Flavobacteriales</taxon>
        <taxon>Flavobacteriaceae</taxon>
        <taxon>Mariniflexile</taxon>
    </lineage>
</organism>
<dbReference type="PIRSF" id="PIRSF029218">
    <property type="entry name" value="ParE"/>
    <property type="match status" value="1"/>
</dbReference>
<evidence type="ECO:0000256" key="3">
    <source>
        <dbReference type="PIRNR" id="PIRNR029218"/>
    </source>
</evidence>
<evidence type="ECO:0000313" key="5">
    <source>
        <dbReference type="Proteomes" id="UP001597011"/>
    </source>
</evidence>
<proteinExistence type="inferred from homology"/>
<dbReference type="Pfam" id="PF05016">
    <property type="entry name" value="ParE_toxin"/>
    <property type="match status" value="1"/>
</dbReference>
<keyword evidence="2" id="KW-1277">Toxin-antitoxin system</keyword>
<dbReference type="InterPro" id="IPR035093">
    <property type="entry name" value="RelE/ParE_toxin_dom_sf"/>
</dbReference>
<dbReference type="InterPro" id="IPR007712">
    <property type="entry name" value="RelE/ParE_toxin"/>
</dbReference>
<sequence>MVEKLKGYLLSESADNDLEDIFDYTEYQFSTVQAIKYLNDLDSVFESLVINPKIGRTRKEIKKGLFSITEQEHVIFYRIQEDYIRIVRVLHGSKDLPKHF</sequence>
<dbReference type="RefSeq" id="WP_379939741.1">
    <property type="nucleotide sequence ID" value="NZ_JBHTIB010000002.1"/>
</dbReference>
<dbReference type="EMBL" id="JBHTIB010000002">
    <property type="protein sequence ID" value="MFD0835004.1"/>
    <property type="molecule type" value="Genomic_DNA"/>
</dbReference>
<dbReference type="Proteomes" id="UP001597011">
    <property type="component" value="Unassembled WGS sequence"/>
</dbReference>
<protein>
    <recommendedName>
        <fullName evidence="3">Toxin</fullName>
    </recommendedName>
</protein>
<dbReference type="PANTHER" id="PTHR33755:SF9">
    <property type="entry name" value="TOXIN PARE1"/>
    <property type="match status" value="1"/>
</dbReference>
<gene>
    <name evidence="4" type="ORF">ACFQ0I_04460</name>
</gene>
<dbReference type="Gene3D" id="3.30.2310.20">
    <property type="entry name" value="RelE-like"/>
    <property type="match status" value="1"/>
</dbReference>
<comment type="caution">
    <text evidence="4">The sequence shown here is derived from an EMBL/GenBank/DDBJ whole genome shotgun (WGS) entry which is preliminary data.</text>
</comment>
<dbReference type="InterPro" id="IPR051803">
    <property type="entry name" value="TA_system_RelE-like_toxin"/>
</dbReference>
<evidence type="ECO:0000256" key="1">
    <source>
        <dbReference type="ARBA" id="ARBA00006226"/>
    </source>
</evidence>
<accession>A0ABW3BR18</accession>
<dbReference type="InterPro" id="IPR028344">
    <property type="entry name" value="ParE1/4"/>
</dbReference>
<keyword evidence="5" id="KW-1185">Reference proteome</keyword>
<dbReference type="PANTHER" id="PTHR33755">
    <property type="entry name" value="TOXIN PARE1-RELATED"/>
    <property type="match status" value="1"/>
</dbReference>
<comment type="similarity">
    <text evidence="1 3">Belongs to the RelE toxin family.</text>
</comment>